<dbReference type="InterPro" id="IPR044250">
    <property type="entry name" value="MenF-like"/>
</dbReference>
<dbReference type="PANTHER" id="PTHR47253">
    <property type="match status" value="1"/>
</dbReference>
<protein>
    <submittedName>
        <fullName evidence="3">Isochorismate synthase 2, chloroplastic</fullName>
        <ecNumber evidence="3">5.4.4.2</ecNumber>
    </submittedName>
</protein>
<proteinExistence type="predicted"/>
<evidence type="ECO:0000313" key="3">
    <source>
        <dbReference type="EMBL" id="PKA57313.1"/>
    </source>
</evidence>
<accession>A0A2I0AP46</accession>
<dbReference type="AlphaFoldDB" id="A0A2I0AP46"/>
<dbReference type="Gene3D" id="3.60.120.10">
    <property type="entry name" value="Anthranilate synthase"/>
    <property type="match status" value="2"/>
</dbReference>
<reference evidence="3 4" key="1">
    <citation type="journal article" date="2017" name="Nature">
        <title>The Apostasia genome and the evolution of orchids.</title>
        <authorList>
            <person name="Zhang G.Q."/>
            <person name="Liu K.W."/>
            <person name="Li Z."/>
            <person name="Lohaus R."/>
            <person name="Hsiao Y.Y."/>
            <person name="Niu S.C."/>
            <person name="Wang J.Y."/>
            <person name="Lin Y.C."/>
            <person name="Xu Q."/>
            <person name="Chen L.J."/>
            <person name="Yoshida K."/>
            <person name="Fujiwara S."/>
            <person name="Wang Z.W."/>
            <person name="Zhang Y.Q."/>
            <person name="Mitsuda N."/>
            <person name="Wang M."/>
            <person name="Liu G.H."/>
            <person name="Pecoraro L."/>
            <person name="Huang H.X."/>
            <person name="Xiao X.J."/>
            <person name="Lin M."/>
            <person name="Wu X.Y."/>
            <person name="Wu W.L."/>
            <person name="Chen Y.Y."/>
            <person name="Chang S.B."/>
            <person name="Sakamoto S."/>
            <person name="Ohme-Takagi M."/>
            <person name="Yagi M."/>
            <person name="Zeng S.J."/>
            <person name="Shen C.Y."/>
            <person name="Yeh C.M."/>
            <person name="Luo Y.B."/>
            <person name="Tsai W.C."/>
            <person name="Van de Peer Y."/>
            <person name="Liu Z.J."/>
        </authorList>
    </citation>
    <scope>NUCLEOTIDE SEQUENCE [LARGE SCALE GENOMIC DNA]</scope>
    <source>
        <strain evidence="4">cv. Shenzhen</strain>
        <tissue evidence="3">Stem</tissue>
    </source>
</reference>
<dbReference type="PANTHER" id="PTHR47253:SF4">
    <property type="entry name" value="ISOCHORISMATE SYNTHASE 2, CHLOROPLASTIC"/>
    <property type="match status" value="1"/>
</dbReference>
<keyword evidence="4" id="KW-1185">Reference proteome</keyword>
<dbReference type="EMBL" id="KZ451969">
    <property type="protein sequence ID" value="PKA57313.1"/>
    <property type="molecule type" value="Genomic_DNA"/>
</dbReference>
<dbReference type="InterPro" id="IPR005801">
    <property type="entry name" value="ADC_synthase"/>
</dbReference>
<gene>
    <name evidence="3" type="primary">ICS2</name>
    <name evidence="3" type="ORF">AXF42_Ash002617</name>
</gene>
<organism evidence="3 4">
    <name type="scientific">Apostasia shenzhenica</name>
    <dbReference type="NCBI Taxonomy" id="1088818"/>
    <lineage>
        <taxon>Eukaryota</taxon>
        <taxon>Viridiplantae</taxon>
        <taxon>Streptophyta</taxon>
        <taxon>Embryophyta</taxon>
        <taxon>Tracheophyta</taxon>
        <taxon>Spermatophyta</taxon>
        <taxon>Magnoliopsida</taxon>
        <taxon>Liliopsida</taxon>
        <taxon>Asparagales</taxon>
        <taxon>Orchidaceae</taxon>
        <taxon>Apostasioideae</taxon>
        <taxon>Apostasia</taxon>
    </lineage>
</organism>
<dbReference type="GO" id="GO:0009536">
    <property type="term" value="C:plastid"/>
    <property type="evidence" value="ECO:0007669"/>
    <property type="project" value="TreeGrafter"/>
</dbReference>
<evidence type="ECO:0000259" key="2">
    <source>
        <dbReference type="Pfam" id="PF00425"/>
    </source>
</evidence>
<feature type="region of interest" description="Disordered" evidence="1">
    <location>
        <begin position="26"/>
        <end position="45"/>
    </location>
</feature>
<dbReference type="InterPro" id="IPR015890">
    <property type="entry name" value="Chorismate_C"/>
</dbReference>
<name>A0A2I0AP46_9ASPA</name>
<dbReference type="OrthoDB" id="8119704at2759"/>
<evidence type="ECO:0000313" key="4">
    <source>
        <dbReference type="Proteomes" id="UP000236161"/>
    </source>
</evidence>
<keyword evidence="3" id="KW-0413">Isomerase</keyword>
<dbReference type="EC" id="5.4.4.2" evidence="3"/>
<dbReference type="STRING" id="1088818.A0A2I0AP46"/>
<dbReference type="Proteomes" id="UP000236161">
    <property type="component" value="Unassembled WGS sequence"/>
</dbReference>
<dbReference type="GO" id="GO:0042372">
    <property type="term" value="P:phylloquinone biosynthetic process"/>
    <property type="evidence" value="ECO:0007669"/>
    <property type="project" value="TreeGrafter"/>
</dbReference>
<feature type="domain" description="Chorismate-utilising enzyme C-terminal" evidence="2">
    <location>
        <begin position="416"/>
        <end position="540"/>
    </location>
</feature>
<dbReference type="SUPFAM" id="SSF56322">
    <property type="entry name" value="ADC synthase"/>
    <property type="match status" value="1"/>
</dbReference>
<sequence>MVQLLKYFYRWQRIHSNFPVKNGCFQPPLPPNGTSEPHSTGHPHLPVPPLPPSQALADAAAMEATVLSGRHSQSPAALALRQRLNSSRQRYRPCLLSMNGCGGGGGSDGAEQPVAIRETRTLPAVAGAGSAVIQLKSAISALIANPPSCTSGIIRLQVPILKKATAIDWLHAQRHLPRCYFSSRRPGKEGAEPGIWGNGNGGHHGKQGKSLVSVAGVGSAAFFQGFDPFALNDWRCIKRFLSKDCPLLRAYGAIRFDAKREISTEWKDFGSFYFIVPQVEFDEFEAGSMLASTIAWDDSLLWTWKEAINELQNTISEIFIGFDKCMKPMLRTDIISCSHVPNKLSWEVAVNKALDMIIKDNSDLVKVVLARCSRYVTDTVMNPIELLASLQVEGQDAFQFCIQPPDAPAFIGNTIICSEVVVNPRKSLRRLPRVQHLCADLSAMLTREDDEFAVLSSLHPTPAVCGLPLEEAREYVKDNEMFDRGMFAGPVGWFGGRESEFAVGIRSALVGQDMNTLVYAGAGIVQGTNPSSEWDELNLKTSQFTKILEHDELLSSNPGQKEIKNVATA</sequence>
<dbReference type="Pfam" id="PF00425">
    <property type="entry name" value="Chorismate_bind"/>
    <property type="match status" value="1"/>
</dbReference>
<evidence type="ECO:0000256" key="1">
    <source>
        <dbReference type="SAM" id="MobiDB-lite"/>
    </source>
</evidence>
<dbReference type="GO" id="GO:0008909">
    <property type="term" value="F:isochorismate synthase activity"/>
    <property type="evidence" value="ECO:0007669"/>
    <property type="project" value="UniProtKB-EC"/>
</dbReference>